<dbReference type="Proteomes" id="UP000515369">
    <property type="component" value="Chromosome"/>
</dbReference>
<dbReference type="RefSeq" id="WP_182461461.1">
    <property type="nucleotide sequence ID" value="NZ_CP059732.1"/>
</dbReference>
<feature type="transmembrane region" description="Helical" evidence="1">
    <location>
        <begin position="39"/>
        <end position="58"/>
    </location>
</feature>
<sequence>MTTFTETQRFRQWWLWLLLTAVVIVTASPLWVANGQSKPSAWIGIGISLFIMLLFYVWRLDTRLDSNGIHYRVFPIFSWRTISWNNIQTVSITQYGFVGYGIRLGFDGWVYNIAGNKGLRIEYKNKRKITIGTQRPDELQAFLDARLSLITT</sequence>
<evidence type="ECO:0000313" key="3">
    <source>
        <dbReference type="Proteomes" id="UP000515369"/>
    </source>
</evidence>
<gene>
    <name evidence="2" type="ORF">H3H32_04430</name>
</gene>
<keyword evidence="3" id="KW-1185">Reference proteome</keyword>
<dbReference type="AlphaFoldDB" id="A0A7G5GZB5"/>
<name>A0A7G5GZB5_9BACT</name>
<organism evidence="2 3">
    <name type="scientific">Spirosoma foliorum</name>
    <dbReference type="NCBI Taxonomy" id="2710596"/>
    <lineage>
        <taxon>Bacteria</taxon>
        <taxon>Pseudomonadati</taxon>
        <taxon>Bacteroidota</taxon>
        <taxon>Cytophagia</taxon>
        <taxon>Cytophagales</taxon>
        <taxon>Cytophagaceae</taxon>
        <taxon>Spirosoma</taxon>
    </lineage>
</organism>
<keyword evidence="1" id="KW-0812">Transmembrane</keyword>
<evidence type="ECO:0000313" key="2">
    <source>
        <dbReference type="EMBL" id="QMW04207.1"/>
    </source>
</evidence>
<protein>
    <submittedName>
        <fullName evidence="2">Uncharacterized protein</fullName>
    </submittedName>
</protein>
<accession>A0A7G5GZB5</accession>
<reference evidence="2 3" key="1">
    <citation type="submission" date="2020-07" db="EMBL/GenBank/DDBJ databases">
        <title>Spirosoma foliorum sp. nov., isolated from the leaves on the Nejang mountain Korea, Republic of.</title>
        <authorList>
            <person name="Ho H."/>
            <person name="Lee Y.-J."/>
            <person name="Nurcahyanto D.-A."/>
            <person name="Kim S.-G."/>
        </authorList>
    </citation>
    <scope>NUCLEOTIDE SEQUENCE [LARGE SCALE GENOMIC DNA]</scope>
    <source>
        <strain evidence="2 3">PL0136</strain>
    </source>
</reference>
<keyword evidence="1" id="KW-0472">Membrane</keyword>
<keyword evidence="1" id="KW-1133">Transmembrane helix</keyword>
<dbReference type="EMBL" id="CP059732">
    <property type="protein sequence ID" value="QMW04207.1"/>
    <property type="molecule type" value="Genomic_DNA"/>
</dbReference>
<proteinExistence type="predicted"/>
<feature type="transmembrane region" description="Helical" evidence="1">
    <location>
        <begin position="12"/>
        <end position="33"/>
    </location>
</feature>
<evidence type="ECO:0000256" key="1">
    <source>
        <dbReference type="SAM" id="Phobius"/>
    </source>
</evidence>
<dbReference type="KEGG" id="sfol:H3H32_04430"/>